<dbReference type="Proteomes" id="UP000694402">
    <property type="component" value="Unassembled WGS sequence"/>
</dbReference>
<dbReference type="Pfam" id="PF00792">
    <property type="entry name" value="PI3K_C2"/>
    <property type="match status" value="1"/>
</dbReference>
<feature type="transmembrane region" description="Helical" evidence="6">
    <location>
        <begin position="127"/>
        <end position="145"/>
    </location>
</feature>
<dbReference type="SMART" id="SM00144">
    <property type="entry name" value="PI3K_rbd"/>
    <property type="match status" value="1"/>
</dbReference>
<name>A0A8C8GB76_ONCTS</name>
<evidence type="ECO:0000256" key="2">
    <source>
        <dbReference type="ARBA" id="ARBA00022679"/>
    </source>
</evidence>
<evidence type="ECO:0000313" key="12">
    <source>
        <dbReference type="Proteomes" id="UP000694402"/>
    </source>
</evidence>
<dbReference type="SUPFAM" id="SSF49562">
    <property type="entry name" value="C2 domain (Calcium/lipid-binding domain, CaLB)"/>
    <property type="match status" value="1"/>
</dbReference>
<dbReference type="GO" id="GO:0005886">
    <property type="term" value="C:plasma membrane"/>
    <property type="evidence" value="ECO:0007669"/>
    <property type="project" value="TreeGrafter"/>
</dbReference>
<dbReference type="GO" id="GO:0016303">
    <property type="term" value="F:1-phosphatidylinositol-3-kinase activity"/>
    <property type="evidence" value="ECO:0007669"/>
    <property type="project" value="TreeGrafter"/>
</dbReference>
<evidence type="ECO:0008006" key="13">
    <source>
        <dbReference type="Google" id="ProtNLM"/>
    </source>
</evidence>
<dbReference type="Ensembl" id="ENSOTST00005050464.2">
    <property type="protein sequence ID" value="ENSOTSP00005046419.1"/>
    <property type="gene ID" value="ENSOTSG00005022499.2"/>
</dbReference>
<dbReference type="GO" id="GO:0048015">
    <property type="term" value="P:phosphatidylinositol-mediated signaling"/>
    <property type="evidence" value="ECO:0007669"/>
    <property type="project" value="TreeGrafter"/>
</dbReference>
<dbReference type="Gene3D" id="1.10.1070.11">
    <property type="entry name" value="Phosphatidylinositol 3-/4-kinase, catalytic domain"/>
    <property type="match status" value="1"/>
</dbReference>
<dbReference type="Pfam" id="PF00454">
    <property type="entry name" value="PI3_PI4_kinase"/>
    <property type="match status" value="1"/>
</dbReference>
<dbReference type="GO" id="GO:0005944">
    <property type="term" value="C:phosphatidylinositol 3-kinase complex, class IB"/>
    <property type="evidence" value="ECO:0007669"/>
    <property type="project" value="TreeGrafter"/>
</dbReference>
<dbReference type="PANTHER" id="PTHR10048">
    <property type="entry name" value="PHOSPHATIDYLINOSITOL KINASE"/>
    <property type="match status" value="1"/>
</dbReference>
<reference evidence="11" key="1">
    <citation type="submission" date="2025-08" db="UniProtKB">
        <authorList>
            <consortium name="Ensembl"/>
        </authorList>
    </citation>
    <scope>IDENTIFICATION</scope>
</reference>
<dbReference type="InterPro" id="IPR000341">
    <property type="entry name" value="PI3K_Ras-bd_dom"/>
</dbReference>
<dbReference type="InterPro" id="IPR016024">
    <property type="entry name" value="ARM-type_fold"/>
</dbReference>
<keyword evidence="6" id="KW-0812">Transmembrane</keyword>
<keyword evidence="6" id="KW-1133">Transmembrane helix</keyword>
<dbReference type="SMART" id="SM00142">
    <property type="entry name" value="PI3K_C2"/>
    <property type="match status" value="1"/>
</dbReference>
<dbReference type="SUPFAM" id="SSF54236">
    <property type="entry name" value="Ubiquitin-like"/>
    <property type="match status" value="1"/>
</dbReference>
<organism evidence="11 12">
    <name type="scientific">Oncorhynchus tshawytscha</name>
    <name type="common">Chinook salmon</name>
    <name type="synonym">Salmo tshawytscha</name>
    <dbReference type="NCBI Taxonomy" id="74940"/>
    <lineage>
        <taxon>Eukaryota</taxon>
        <taxon>Metazoa</taxon>
        <taxon>Chordata</taxon>
        <taxon>Craniata</taxon>
        <taxon>Vertebrata</taxon>
        <taxon>Euteleostomi</taxon>
        <taxon>Actinopterygii</taxon>
        <taxon>Neopterygii</taxon>
        <taxon>Teleostei</taxon>
        <taxon>Protacanthopterygii</taxon>
        <taxon>Salmoniformes</taxon>
        <taxon>Salmonidae</taxon>
        <taxon>Salmoninae</taxon>
        <taxon>Oncorhynchus</taxon>
    </lineage>
</organism>
<dbReference type="GO" id="GO:0005737">
    <property type="term" value="C:cytoplasm"/>
    <property type="evidence" value="ECO:0007669"/>
    <property type="project" value="TreeGrafter"/>
</dbReference>
<keyword evidence="6" id="KW-0472">Membrane</keyword>
<feature type="domain" description="PI3K-RBD" evidence="9">
    <location>
        <begin position="37"/>
        <end position="147"/>
    </location>
</feature>
<dbReference type="GO" id="GO:0043491">
    <property type="term" value="P:phosphatidylinositol 3-kinase/protein kinase B signal transduction"/>
    <property type="evidence" value="ECO:0007669"/>
    <property type="project" value="TreeGrafter"/>
</dbReference>
<dbReference type="InterPro" id="IPR029071">
    <property type="entry name" value="Ubiquitin-like_domsf"/>
</dbReference>
<dbReference type="PANTHER" id="PTHR10048:SF107">
    <property type="entry name" value="PHOSPHATIDYLINOSITOL 4,5-BISPHOSPHATE 3-KINASE CATALYTIC SUBUNIT ALPHA ISOFORM"/>
    <property type="match status" value="1"/>
</dbReference>
<dbReference type="InterPro" id="IPR036940">
    <property type="entry name" value="PI3/4_kinase_cat_sf"/>
</dbReference>
<dbReference type="GO" id="GO:0016477">
    <property type="term" value="P:cell migration"/>
    <property type="evidence" value="ECO:0007669"/>
    <property type="project" value="TreeGrafter"/>
</dbReference>
<dbReference type="Gene3D" id="3.10.20.90">
    <property type="entry name" value="Phosphatidylinositol 3-kinase Catalytic Subunit, Chain A, domain 1"/>
    <property type="match status" value="1"/>
</dbReference>
<keyword evidence="12" id="KW-1185">Reference proteome</keyword>
<dbReference type="GO" id="GO:0035005">
    <property type="term" value="F:1-phosphatidylinositol-4-phosphate 3-kinase activity"/>
    <property type="evidence" value="ECO:0007669"/>
    <property type="project" value="TreeGrafter"/>
</dbReference>
<dbReference type="InterPro" id="IPR018936">
    <property type="entry name" value="PI3/4_kinase_CS"/>
</dbReference>
<keyword evidence="5" id="KW-0067">ATP-binding</keyword>
<dbReference type="PROSITE" id="PS00916">
    <property type="entry name" value="PI3_4_KINASE_2"/>
    <property type="match status" value="1"/>
</dbReference>
<dbReference type="PROSITE" id="PS51545">
    <property type="entry name" value="PIK_HELICAL"/>
    <property type="match status" value="1"/>
</dbReference>
<reference evidence="11" key="2">
    <citation type="submission" date="2025-09" db="UniProtKB">
        <authorList>
            <consortium name="Ensembl"/>
        </authorList>
    </citation>
    <scope>IDENTIFICATION</scope>
</reference>
<feature type="domain" description="PI3K/PI4K catalytic" evidence="7">
    <location>
        <begin position="440"/>
        <end position="729"/>
    </location>
</feature>
<dbReference type="Pfam" id="PF00794">
    <property type="entry name" value="PI3K_rbd"/>
    <property type="match status" value="1"/>
</dbReference>
<evidence type="ECO:0000256" key="3">
    <source>
        <dbReference type="ARBA" id="ARBA00022741"/>
    </source>
</evidence>
<dbReference type="InterPro" id="IPR011009">
    <property type="entry name" value="Kinase-like_dom_sf"/>
</dbReference>
<dbReference type="Gene3D" id="1.25.40.70">
    <property type="entry name" value="Phosphatidylinositol 3-kinase, accessory domain (PIK)"/>
    <property type="match status" value="1"/>
</dbReference>
<comment type="similarity">
    <text evidence="1">Belongs to the PI3/PI4-kinase family. Type III PI4K subfamily.</text>
</comment>
<dbReference type="InterPro" id="IPR000403">
    <property type="entry name" value="PI3/4_kinase_cat_dom"/>
</dbReference>
<evidence type="ECO:0000256" key="1">
    <source>
        <dbReference type="ARBA" id="ARBA00006209"/>
    </source>
</evidence>
<feature type="domain" description="C2 PI3K-type" evidence="10">
    <location>
        <begin position="115"/>
        <end position="282"/>
    </location>
</feature>
<dbReference type="SUPFAM" id="SSF56112">
    <property type="entry name" value="Protein kinase-like (PK-like)"/>
    <property type="match status" value="1"/>
</dbReference>
<evidence type="ECO:0000259" key="7">
    <source>
        <dbReference type="PROSITE" id="PS50290"/>
    </source>
</evidence>
<dbReference type="InterPro" id="IPR042236">
    <property type="entry name" value="PI3K_accessory_sf"/>
</dbReference>
<feature type="domain" description="PIK helical" evidence="8">
    <location>
        <begin position="312"/>
        <end position="479"/>
    </location>
</feature>
<dbReference type="GO" id="GO:0005524">
    <property type="term" value="F:ATP binding"/>
    <property type="evidence" value="ECO:0007669"/>
    <property type="project" value="UniProtKB-KW"/>
</dbReference>
<keyword evidence="3" id="KW-0547">Nucleotide-binding</keyword>
<evidence type="ECO:0000256" key="4">
    <source>
        <dbReference type="ARBA" id="ARBA00022777"/>
    </source>
</evidence>
<dbReference type="SUPFAM" id="SSF48371">
    <property type="entry name" value="ARM repeat"/>
    <property type="match status" value="1"/>
</dbReference>
<keyword evidence="2" id="KW-0808">Transferase</keyword>
<dbReference type="GeneTree" id="ENSGT00940000155531"/>
<accession>A0A8C8GB76</accession>
<dbReference type="InterPro" id="IPR035892">
    <property type="entry name" value="C2_domain_sf"/>
</dbReference>
<keyword evidence="4" id="KW-0418">Kinase</keyword>
<dbReference type="PROSITE" id="PS51546">
    <property type="entry name" value="PI3K_RBD"/>
    <property type="match status" value="1"/>
</dbReference>
<dbReference type="GO" id="GO:0005943">
    <property type="term" value="C:phosphatidylinositol 3-kinase complex, class IA"/>
    <property type="evidence" value="ECO:0007669"/>
    <property type="project" value="TreeGrafter"/>
</dbReference>
<evidence type="ECO:0000256" key="5">
    <source>
        <dbReference type="ARBA" id="ARBA00022840"/>
    </source>
</evidence>
<dbReference type="SMART" id="SM00145">
    <property type="entry name" value="PI3Ka"/>
    <property type="match status" value="1"/>
</dbReference>
<dbReference type="InterPro" id="IPR001263">
    <property type="entry name" value="PI3K_accessory_dom"/>
</dbReference>
<dbReference type="InterPro" id="IPR015433">
    <property type="entry name" value="PI3/4_kinase"/>
</dbReference>
<protein>
    <recommendedName>
        <fullName evidence="13">Phosphatidylinositol-4,5-bisphosphate 3-kinase catalytic subunit alpha</fullName>
    </recommendedName>
</protein>
<dbReference type="Pfam" id="PF00613">
    <property type="entry name" value="PI3Ka"/>
    <property type="match status" value="1"/>
</dbReference>
<evidence type="ECO:0000259" key="8">
    <source>
        <dbReference type="PROSITE" id="PS51545"/>
    </source>
</evidence>
<evidence type="ECO:0000259" key="10">
    <source>
        <dbReference type="PROSITE" id="PS51547"/>
    </source>
</evidence>
<dbReference type="AlphaFoldDB" id="A0A8C8GB76"/>
<dbReference type="Gene3D" id="3.30.1010.10">
    <property type="entry name" value="Phosphatidylinositol 3-kinase Catalytic Subunit, Chain A, domain 4"/>
    <property type="match status" value="1"/>
</dbReference>
<dbReference type="Gene3D" id="2.60.40.150">
    <property type="entry name" value="C2 domain"/>
    <property type="match status" value="1"/>
</dbReference>
<proteinExistence type="inferred from homology"/>
<dbReference type="PROSITE" id="PS50290">
    <property type="entry name" value="PI3_4_KINASE_3"/>
    <property type="match status" value="1"/>
</dbReference>
<feature type="transmembrane region" description="Helical" evidence="6">
    <location>
        <begin position="22"/>
        <end position="48"/>
    </location>
</feature>
<dbReference type="PROSITE" id="PS51547">
    <property type="entry name" value="C2_PI3K"/>
    <property type="match status" value="1"/>
</dbReference>
<dbReference type="InterPro" id="IPR002420">
    <property type="entry name" value="PI3K-type_C2_dom"/>
</dbReference>
<dbReference type="UniPathway" id="UPA00220"/>
<evidence type="ECO:0000256" key="6">
    <source>
        <dbReference type="SAM" id="Phobius"/>
    </source>
</evidence>
<dbReference type="FunFam" id="1.25.40.70:FF:000001">
    <property type="entry name" value="Phosphatidylinositol 4,5-bisphosphate 3-kinase catalytic subunit"/>
    <property type="match status" value="1"/>
</dbReference>
<gene>
    <name evidence="11" type="primary">PIK3CA</name>
</gene>
<evidence type="ECO:0000259" key="9">
    <source>
        <dbReference type="PROSITE" id="PS51546"/>
    </source>
</evidence>
<dbReference type="SMART" id="SM00146">
    <property type="entry name" value="PI3Kc"/>
    <property type="match status" value="1"/>
</dbReference>
<evidence type="ECO:0000313" key="11">
    <source>
        <dbReference type="Ensembl" id="ENSOTSP00005046419.1"/>
    </source>
</evidence>
<sequence length="729" mass="85204">YIFVSVTQDAEREEFYDETRRLLCVVMIILFSVPYFIGQIIVVIWVIVSPNNNKQKYTLKIKHDCVPEQVIAEAIRKKARSMLLSPEQLKMCVQEYQGKYMLKVCGCDEYLLDKCSKRFVCWALMKASPYFFCCLFFLLSMKIYVRIGVYHGGEQICDNVNTQRVPCSNSKWNEWLTYDMYIPDIPRLPPLSLHLLCERQEGEEGGKHSEHCPLAWGNVNVYDCTHTLVSGKMALNMWPVPRGLVDLPQPHRSHRLQPQQGKHETPCLELEFDYFNYPVKFPDMTTVEEHANWTISRELGFNYYQSGQSKRVARDHTLTDSDSEQLRQVRNRDPLFEITEQEQDFLWKHMYNYTFPKILLAVKWNSRVEVAQVTCLFLTLWRLASNKPEQAMELLDCNYSDPMTRDFAVRCLEKYLTDDKLSQYLIQLVQQYLDNPLVRFLLKKAFTNQTIGLIFLALKMHNKTVSQRFGLLLESCFHACGMYFKHLCRQVEATEKLINLTNILKQEKDETQKVQMKFLVEQMRTPDYMNALQNFTFPLNPAHRLGNIRPLWLNWENPDIMSEILFQNNEIILKNGDNQGLDLRMLPYNCMSLGDRVGLINVGALQYNSSELHKYDLAIGLFTRSCAGYCVTTFILGIGDRHNSNIMVKDDGQVGPEFSSYCHDFLQTLLHTEMCYKAYLAIRQHTMALDKTEQEALDYIMKQMNDAHHGGWTPKMDWIFHTICQHALN</sequence>